<evidence type="ECO:0000256" key="5">
    <source>
        <dbReference type="ARBA" id="ARBA00023098"/>
    </source>
</evidence>
<keyword evidence="2 8" id="KW-0489">Methyltransferase</keyword>
<dbReference type="GO" id="GO:0032259">
    <property type="term" value="P:methylation"/>
    <property type="evidence" value="ECO:0007669"/>
    <property type="project" value="UniProtKB-KW"/>
</dbReference>
<dbReference type="Gene3D" id="3.40.50.150">
    <property type="entry name" value="Vaccinia Virus protein VP39"/>
    <property type="match status" value="1"/>
</dbReference>
<evidence type="ECO:0000313" key="9">
    <source>
        <dbReference type="Proteomes" id="UP000198683"/>
    </source>
</evidence>
<evidence type="ECO:0000313" key="8">
    <source>
        <dbReference type="EMBL" id="SDK56471.1"/>
    </source>
</evidence>
<keyword evidence="9" id="KW-1185">Reference proteome</keyword>
<gene>
    <name evidence="8" type="ORF">SAMN05421874_108266</name>
</gene>
<protein>
    <submittedName>
        <fullName evidence="8">SAM-dependent methyltransferase</fullName>
    </submittedName>
</protein>
<keyword evidence="3 8" id="KW-0808">Transferase</keyword>
<keyword evidence="4" id="KW-0949">S-adenosyl-L-methionine</keyword>
<evidence type="ECO:0000256" key="3">
    <source>
        <dbReference type="ARBA" id="ARBA00022679"/>
    </source>
</evidence>
<dbReference type="InterPro" id="IPR029063">
    <property type="entry name" value="SAM-dependent_MTases_sf"/>
</dbReference>
<feature type="domain" description="Methyltransferase type 12" evidence="7">
    <location>
        <begin position="132"/>
        <end position="233"/>
    </location>
</feature>
<dbReference type="PANTHER" id="PTHR43667">
    <property type="entry name" value="CYCLOPROPANE-FATTY-ACYL-PHOSPHOLIPID SYNTHASE"/>
    <property type="match status" value="1"/>
</dbReference>
<reference evidence="8 9" key="1">
    <citation type="submission" date="2016-10" db="EMBL/GenBank/DDBJ databases">
        <authorList>
            <person name="de Groot N.N."/>
        </authorList>
    </citation>
    <scope>NUCLEOTIDE SEQUENCE [LARGE SCALE GENOMIC DNA]</scope>
    <source>
        <strain evidence="8 9">CGMCC 4.5681</strain>
    </source>
</reference>
<dbReference type="Proteomes" id="UP000198683">
    <property type="component" value="Unassembled WGS sequence"/>
</dbReference>
<dbReference type="STRING" id="683260.SAMN05421874_108266"/>
<dbReference type="GO" id="GO:0006629">
    <property type="term" value="P:lipid metabolic process"/>
    <property type="evidence" value="ECO:0007669"/>
    <property type="project" value="UniProtKB-KW"/>
</dbReference>
<evidence type="ECO:0000256" key="1">
    <source>
        <dbReference type="ARBA" id="ARBA00010815"/>
    </source>
</evidence>
<dbReference type="AlphaFoldDB" id="A0A1G9CXS0"/>
<feature type="region of interest" description="Disordered" evidence="6">
    <location>
        <begin position="1"/>
        <end position="23"/>
    </location>
</feature>
<organism evidence="8 9">
    <name type="scientific">Nonomuraea maritima</name>
    <dbReference type="NCBI Taxonomy" id="683260"/>
    <lineage>
        <taxon>Bacteria</taxon>
        <taxon>Bacillati</taxon>
        <taxon>Actinomycetota</taxon>
        <taxon>Actinomycetes</taxon>
        <taxon>Streptosporangiales</taxon>
        <taxon>Streptosporangiaceae</taxon>
        <taxon>Nonomuraea</taxon>
    </lineage>
</organism>
<proteinExistence type="inferred from homology"/>
<dbReference type="InterPro" id="IPR050723">
    <property type="entry name" value="CFA/CMAS"/>
</dbReference>
<evidence type="ECO:0000259" key="7">
    <source>
        <dbReference type="Pfam" id="PF08242"/>
    </source>
</evidence>
<dbReference type="SUPFAM" id="SSF53335">
    <property type="entry name" value="S-adenosyl-L-methionine-dependent methyltransferases"/>
    <property type="match status" value="1"/>
</dbReference>
<sequence>MVAGMPQGSFGWRKAGQKGAQESCHTPLAAGAADLDSHSVKRSRSSLVHQVTYAINHPGKIAPHLRRLARDTWFRMHARDHISYYRAVMRSDTARDPEGAVGSHTHKRWLELGRMQFDYLVEHGLKPECRMLEIGCGNLRAGRLFIDYLHTGNYYGIDISPDILMAAQDTLVRHGLADKLPHLTPVRDMRFAFLPAEHFDVVHAHSVFSHSPLDVIEECFAHVGRVMKPGAWFDFTFDRTEGREHQVLREDFYYRTETLATLAEQYGFTATFMDDWERGPHKQSKMRLRKP</sequence>
<evidence type="ECO:0000256" key="2">
    <source>
        <dbReference type="ARBA" id="ARBA00022603"/>
    </source>
</evidence>
<dbReference type="Pfam" id="PF08242">
    <property type="entry name" value="Methyltransf_12"/>
    <property type="match status" value="1"/>
</dbReference>
<dbReference type="EMBL" id="FNFB01000008">
    <property type="protein sequence ID" value="SDK56471.1"/>
    <property type="molecule type" value="Genomic_DNA"/>
</dbReference>
<dbReference type="GO" id="GO:0008168">
    <property type="term" value="F:methyltransferase activity"/>
    <property type="evidence" value="ECO:0007669"/>
    <property type="project" value="UniProtKB-KW"/>
</dbReference>
<keyword evidence="5" id="KW-0443">Lipid metabolism</keyword>
<accession>A0A1G9CXS0</accession>
<dbReference type="PANTHER" id="PTHR43667:SF1">
    <property type="entry name" value="CYCLOPROPANE-FATTY-ACYL-PHOSPHOLIPID SYNTHASE"/>
    <property type="match status" value="1"/>
</dbReference>
<evidence type="ECO:0000256" key="4">
    <source>
        <dbReference type="ARBA" id="ARBA00022691"/>
    </source>
</evidence>
<dbReference type="InterPro" id="IPR013217">
    <property type="entry name" value="Methyltransf_12"/>
</dbReference>
<name>A0A1G9CXS0_9ACTN</name>
<dbReference type="CDD" id="cd02440">
    <property type="entry name" value="AdoMet_MTases"/>
    <property type="match status" value="1"/>
</dbReference>
<comment type="similarity">
    <text evidence="1">Belongs to the CFA/CMAS family.</text>
</comment>
<evidence type="ECO:0000256" key="6">
    <source>
        <dbReference type="SAM" id="MobiDB-lite"/>
    </source>
</evidence>